<protein>
    <recommendedName>
        <fullName evidence="3">[histone H3]-lysine(36) N-trimethyltransferase</fullName>
        <ecNumber evidence="3">2.1.1.359</ecNumber>
    </recommendedName>
    <alternativeName>
        <fullName evidence="11">SET domain-containing protein 2</fullName>
    </alternativeName>
</protein>
<dbReference type="GO" id="GO:0140955">
    <property type="term" value="F:histone H3K36 trimethyltransferase activity"/>
    <property type="evidence" value="ECO:0007669"/>
    <property type="project" value="UniProtKB-EC"/>
</dbReference>
<feature type="domain" description="AWS" evidence="17">
    <location>
        <begin position="278"/>
        <end position="333"/>
    </location>
</feature>
<feature type="compositionally biased region" description="Polar residues" evidence="13">
    <location>
        <begin position="684"/>
        <end position="695"/>
    </location>
</feature>
<dbReference type="InterPro" id="IPR003616">
    <property type="entry name" value="Post-SET_dom"/>
</dbReference>
<evidence type="ECO:0000256" key="4">
    <source>
        <dbReference type="ARBA" id="ARBA00022454"/>
    </source>
</evidence>
<keyword evidence="19" id="KW-1185">Reference proteome</keyword>
<keyword evidence="5" id="KW-0489">Methyltransferase</keyword>
<feature type="domain" description="SET" evidence="15">
    <location>
        <begin position="335"/>
        <end position="452"/>
    </location>
</feature>
<dbReference type="InterPro" id="IPR038190">
    <property type="entry name" value="SRI_sf"/>
</dbReference>
<dbReference type="Gene3D" id="1.20.930.10">
    <property type="entry name" value="Conserved domain common to transcription factors TFIIS, elongin A, CRSP70"/>
    <property type="match status" value="1"/>
</dbReference>
<dbReference type="Gene3D" id="2.170.270.10">
    <property type="entry name" value="SET domain"/>
    <property type="match status" value="1"/>
</dbReference>
<dbReference type="InterPro" id="IPR001202">
    <property type="entry name" value="WW_dom"/>
</dbReference>
<evidence type="ECO:0000259" key="15">
    <source>
        <dbReference type="PROSITE" id="PS50280"/>
    </source>
</evidence>
<evidence type="ECO:0000256" key="10">
    <source>
        <dbReference type="ARBA" id="ARBA00023242"/>
    </source>
</evidence>
<dbReference type="InterPro" id="IPR042294">
    <property type="entry name" value="SETD2_animal"/>
</dbReference>
<dbReference type="SMART" id="SM00508">
    <property type="entry name" value="PostSET"/>
    <property type="match status" value="1"/>
</dbReference>
<evidence type="ECO:0000256" key="5">
    <source>
        <dbReference type="ARBA" id="ARBA00022603"/>
    </source>
</evidence>
<dbReference type="InterPro" id="IPR036020">
    <property type="entry name" value="WW_dom_sf"/>
</dbReference>
<keyword evidence="8" id="KW-0805">Transcription regulation</keyword>
<feature type="region of interest" description="Disordered" evidence="13">
    <location>
        <begin position="931"/>
        <end position="953"/>
    </location>
</feature>
<dbReference type="PANTHER" id="PTHR46711">
    <property type="entry name" value="HISTONE-LYSINE N-METHYLTRANSFERASE SETD2"/>
    <property type="match status" value="1"/>
</dbReference>
<name>A0AAD5H9U3_UMBRA</name>
<keyword evidence="9" id="KW-0804">Transcription</keyword>
<dbReference type="SMART" id="SM00317">
    <property type="entry name" value="SET"/>
    <property type="match status" value="1"/>
</dbReference>
<evidence type="ECO:0000256" key="7">
    <source>
        <dbReference type="ARBA" id="ARBA00022691"/>
    </source>
</evidence>
<dbReference type="InterPro" id="IPR001214">
    <property type="entry name" value="SET_dom"/>
</dbReference>
<feature type="compositionally biased region" description="Low complexity" evidence="13">
    <location>
        <begin position="1101"/>
        <end position="1116"/>
    </location>
</feature>
<evidence type="ECO:0000256" key="1">
    <source>
        <dbReference type="ARBA" id="ARBA00004123"/>
    </source>
</evidence>
<feature type="region of interest" description="Disordered" evidence="13">
    <location>
        <begin position="1"/>
        <end position="56"/>
    </location>
</feature>
<comment type="catalytic activity">
    <reaction evidence="12">
        <text>L-lysyl(36)-[histone H3] + 3 S-adenosyl-L-methionine = N(6),N(6),N(6)-trimethyl-L-lysyl(36)-[histone H3] + 3 S-adenosyl-L-homocysteine + 3 H(+)</text>
        <dbReference type="Rhea" id="RHEA:60324"/>
        <dbReference type="Rhea" id="RHEA-COMP:9785"/>
        <dbReference type="Rhea" id="RHEA-COMP:15536"/>
        <dbReference type="ChEBI" id="CHEBI:15378"/>
        <dbReference type="ChEBI" id="CHEBI:29969"/>
        <dbReference type="ChEBI" id="CHEBI:57856"/>
        <dbReference type="ChEBI" id="CHEBI:59789"/>
        <dbReference type="ChEBI" id="CHEBI:61961"/>
        <dbReference type="EC" id="2.1.1.359"/>
    </reaction>
</comment>
<feature type="compositionally biased region" description="Polar residues" evidence="13">
    <location>
        <begin position="1081"/>
        <end position="1093"/>
    </location>
</feature>
<dbReference type="AlphaFoldDB" id="A0AAD5H9U3"/>
<dbReference type="Gene3D" id="1.10.1740.100">
    <property type="entry name" value="Set2, Rpb1 interacting domain"/>
    <property type="match status" value="1"/>
</dbReference>
<evidence type="ECO:0000313" key="19">
    <source>
        <dbReference type="Proteomes" id="UP001206595"/>
    </source>
</evidence>
<keyword evidence="4" id="KW-0158">Chromosome</keyword>
<dbReference type="GeneID" id="75917029"/>
<dbReference type="GO" id="GO:0006355">
    <property type="term" value="P:regulation of DNA-templated transcription"/>
    <property type="evidence" value="ECO:0007669"/>
    <property type="project" value="InterPro"/>
</dbReference>
<dbReference type="SMART" id="SM00570">
    <property type="entry name" value="AWS"/>
    <property type="match status" value="1"/>
</dbReference>
<dbReference type="InterPro" id="IPR046341">
    <property type="entry name" value="SET_dom_sf"/>
</dbReference>
<dbReference type="Pfam" id="PF00856">
    <property type="entry name" value="SET"/>
    <property type="match status" value="1"/>
</dbReference>
<dbReference type="GO" id="GO:0032259">
    <property type="term" value="P:methylation"/>
    <property type="evidence" value="ECO:0007669"/>
    <property type="project" value="UniProtKB-KW"/>
</dbReference>
<feature type="region of interest" description="Disordered" evidence="13">
    <location>
        <begin position="1036"/>
        <end position="1116"/>
    </location>
</feature>
<feature type="compositionally biased region" description="Basic and acidic residues" evidence="13">
    <location>
        <begin position="227"/>
        <end position="244"/>
    </location>
</feature>
<keyword evidence="6" id="KW-0808">Transferase</keyword>
<evidence type="ECO:0000259" key="16">
    <source>
        <dbReference type="PROSITE" id="PS50868"/>
    </source>
</evidence>
<dbReference type="PROSITE" id="PS50280">
    <property type="entry name" value="SET"/>
    <property type="match status" value="1"/>
</dbReference>
<dbReference type="GO" id="GO:0005634">
    <property type="term" value="C:nucleus"/>
    <property type="evidence" value="ECO:0007669"/>
    <property type="project" value="UniProtKB-SubCell"/>
</dbReference>
<dbReference type="Proteomes" id="UP001206595">
    <property type="component" value="Unassembled WGS sequence"/>
</dbReference>
<dbReference type="SUPFAM" id="SSF82199">
    <property type="entry name" value="SET domain"/>
    <property type="match status" value="1"/>
</dbReference>
<sequence>MQNGDSSQHSATYPELQSLTTLTHSDSNIVNGRFGEQQSESTLQQAPSWRNPGQTHVDPMYVDSGVGKHFSSAFDGSGSIVETKNTSSDDMTTVPVQVGANGSSEWKAPPSEAPIASVYTAVPSDSMIAPQDINPIGSHLRNGHISPPLQPYHSDLDINNDMNTDIKLETTGQMKTELAQFDASSLYASSKTELENDALDQRDLKESLLGDLMPPSIPKTESFSDDTMIKQESTPHSDDEDKPAFADYPCATAEAMTRYQHITANIYKGSATGKSIAEESMPCECKYEPNYDDSSAACGDDDICINRMMFMECMEDDCPCGRYCRNRRFQLQQYSSVDVIRTEKKGYGLRALADLECNQFIMEYIGEVIPNSEFIRRTKEYNTEGVKHFYFMTLKSDEIIDATRKGCLARFINHSCRPNCVTQKWVIGKTMRIGIFTSRNIKAGEELTFDYKFERYGAVAQPCYCGEPNCKGVIGGTNPKFSLSDLVAPDYEQSEDEAEADAIDLSPSAAKTKLLKKEQIYDRAKVVNLPLQSPDEVQMFVKKMLGSVGKSKLVQKLLHRLELTDGHTSNGREILKRFVRLHGLKMLKFWLGEWKNEQDIVKKVLTVLEQLPLANRNGLEDSDMFEVMTKFTEYGDEDIEERATQLLQEWSDLKSVYRIPKRIYTEQPKEIVQDVNEEVFGDNHSITEGDASQTLSKKRRYSSSRDFYEPPDDYYEHLPLDITLEDMERRLKFPPVVVIPTAPRAMLAAAAASAALASQAAAAYQSSTADQTNAYYATSADVYTAANEQHGYDTPRSGTALPLDDSTLPTAPAAMQAYTALNRSQSSRYSSPSTDIPTQPAAFTAAASVAAAAVAAAASASTDHIKLPPNWKAAYSADGSLYYYNILTNQSQWEPPEGKVSSIEGVDQNQIENLVATAIMEAERKKKTTVNSFETDVKRPSKSSTKAHTISKSESTVKAMSEIELKKEVGKVVTKYLSSKQKSLWQGDKELFKELARKITHHIVDRESQSSRKIQAVNAALRTKIETYIDSHGHEVVNKLKRKRKRSDKDEKAHNGSKRSHPGSRFGESDDHSERLGSASMDCSTPSTSQDITPMQEGEDTSTLSSLHSSNTSPLV</sequence>
<evidence type="ECO:0000256" key="2">
    <source>
        <dbReference type="ARBA" id="ARBA00004286"/>
    </source>
</evidence>
<dbReference type="PROSITE" id="PS50020">
    <property type="entry name" value="WW_DOMAIN_2"/>
    <property type="match status" value="1"/>
</dbReference>
<dbReference type="PANTHER" id="PTHR46711:SF1">
    <property type="entry name" value="HISTONE-LYSINE N-METHYLTRANSFERASE SETD2"/>
    <property type="match status" value="1"/>
</dbReference>
<feature type="compositionally biased region" description="Polar residues" evidence="13">
    <location>
        <begin position="942"/>
        <end position="953"/>
    </location>
</feature>
<dbReference type="SMART" id="SM00456">
    <property type="entry name" value="WW"/>
    <property type="match status" value="1"/>
</dbReference>
<feature type="domain" description="WW" evidence="14">
    <location>
        <begin position="865"/>
        <end position="898"/>
    </location>
</feature>
<dbReference type="SUPFAM" id="SSF51045">
    <property type="entry name" value="WW domain"/>
    <property type="match status" value="1"/>
</dbReference>
<dbReference type="EMBL" id="MU620958">
    <property type="protein sequence ID" value="KAI8576287.1"/>
    <property type="molecule type" value="Genomic_DNA"/>
</dbReference>
<comment type="caution">
    <text evidence="18">The sequence shown here is derived from an EMBL/GenBank/DDBJ whole genome shotgun (WGS) entry which is preliminary data.</text>
</comment>
<dbReference type="InterPro" id="IPR013257">
    <property type="entry name" value="SRI"/>
</dbReference>
<dbReference type="CDD" id="cd19172">
    <property type="entry name" value="SET_SETD2"/>
    <property type="match status" value="1"/>
</dbReference>
<dbReference type="CDD" id="cd00201">
    <property type="entry name" value="WW"/>
    <property type="match status" value="1"/>
</dbReference>
<dbReference type="PROSITE" id="PS01159">
    <property type="entry name" value="WW_DOMAIN_1"/>
    <property type="match status" value="1"/>
</dbReference>
<feature type="region of interest" description="Disordered" evidence="13">
    <location>
        <begin position="683"/>
        <end position="708"/>
    </location>
</feature>
<evidence type="ECO:0000256" key="12">
    <source>
        <dbReference type="ARBA" id="ARBA00047545"/>
    </source>
</evidence>
<reference evidence="18" key="1">
    <citation type="submission" date="2021-06" db="EMBL/GenBank/DDBJ databases">
        <authorList>
            <consortium name="DOE Joint Genome Institute"/>
            <person name="Mondo S.J."/>
            <person name="Amses K.R."/>
            <person name="Simmons D.R."/>
            <person name="Longcore J.E."/>
            <person name="Seto K."/>
            <person name="Alves G.H."/>
            <person name="Bonds A.E."/>
            <person name="Quandt C.A."/>
            <person name="Davis W.J."/>
            <person name="Chang Y."/>
            <person name="Letcher P.M."/>
            <person name="Powell M.J."/>
            <person name="Kuo A."/>
            <person name="Labutti K."/>
            <person name="Pangilinan J."/>
            <person name="Andreopoulos W."/>
            <person name="Tritt A."/>
            <person name="Riley R."/>
            <person name="Hundley H."/>
            <person name="Johnson J."/>
            <person name="Lipzen A."/>
            <person name="Barry K."/>
            <person name="Berbee M.L."/>
            <person name="Buchler N.E."/>
            <person name="Grigoriev I.V."/>
            <person name="Spatafora J.W."/>
            <person name="Stajich J.E."/>
            <person name="James T.Y."/>
        </authorList>
    </citation>
    <scope>NUCLEOTIDE SEQUENCE</scope>
    <source>
        <strain evidence="18">AG</strain>
    </source>
</reference>
<gene>
    <name evidence="18" type="ORF">K450DRAFT_257554</name>
</gene>
<dbReference type="RefSeq" id="XP_051441291.1">
    <property type="nucleotide sequence ID" value="XM_051591686.1"/>
</dbReference>
<evidence type="ECO:0000256" key="11">
    <source>
        <dbReference type="ARBA" id="ARBA00030091"/>
    </source>
</evidence>
<keyword evidence="7" id="KW-0949">S-adenosyl-L-methionine</keyword>
<dbReference type="GO" id="GO:0005694">
    <property type="term" value="C:chromosome"/>
    <property type="evidence" value="ECO:0007669"/>
    <property type="project" value="UniProtKB-SubCell"/>
</dbReference>
<feature type="domain" description="Post-SET" evidence="16">
    <location>
        <begin position="459"/>
        <end position="475"/>
    </location>
</feature>
<dbReference type="InterPro" id="IPR044437">
    <property type="entry name" value="SETD2/Set2_SET"/>
</dbReference>
<dbReference type="Gene3D" id="2.20.70.10">
    <property type="match status" value="1"/>
</dbReference>
<proteinExistence type="predicted"/>
<evidence type="ECO:0000313" key="18">
    <source>
        <dbReference type="EMBL" id="KAI8576287.1"/>
    </source>
</evidence>
<dbReference type="PROSITE" id="PS51215">
    <property type="entry name" value="AWS"/>
    <property type="match status" value="1"/>
</dbReference>
<evidence type="ECO:0000256" key="9">
    <source>
        <dbReference type="ARBA" id="ARBA00023163"/>
    </source>
</evidence>
<keyword evidence="10" id="KW-0539">Nucleus</keyword>
<dbReference type="Pfam" id="PF08236">
    <property type="entry name" value="SRI"/>
    <property type="match status" value="1"/>
</dbReference>
<evidence type="ECO:0000256" key="3">
    <source>
        <dbReference type="ARBA" id="ARBA00012178"/>
    </source>
</evidence>
<evidence type="ECO:0000259" key="17">
    <source>
        <dbReference type="PROSITE" id="PS51215"/>
    </source>
</evidence>
<reference evidence="18" key="2">
    <citation type="journal article" date="2022" name="Proc. Natl. Acad. Sci. U.S.A.">
        <title>Diploid-dominant life cycles characterize the early evolution of Fungi.</title>
        <authorList>
            <person name="Amses K.R."/>
            <person name="Simmons D.R."/>
            <person name="Longcore J.E."/>
            <person name="Mondo S.J."/>
            <person name="Seto K."/>
            <person name="Jeronimo G.H."/>
            <person name="Bonds A.E."/>
            <person name="Quandt C.A."/>
            <person name="Davis W.J."/>
            <person name="Chang Y."/>
            <person name="Federici B.A."/>
            <person name="Kuo A."/>
            <person name="LaButti K."/>
            <person name="Pangilinan J."/>
            <person name="Andreopoulos W."/>
            <person name="Tritt A."/>
            <person name="Riley R."/>
            <person name="Hundley H."/>
            <person name="Johnson J."/>
            <person name="Lipzen A."/>
            <person name="Barry K."/>
            <person name="Lang B.F."/>
            <person name="Cuomo C.A."/>
            <person name="Buchler N.E."/>
            <person name="Grigoriev I.V."/>
            <person name="Spatafora J.W."/>
            <person name="Stajich J.E."/>
            <person name="James T.Y."/>
        </authorList>
    </citation>
    <scope>NUCLEOTIDE SEQUENCE</scope>
    <source>
        <strain evidence="18">AG</strain>
    </source>
</reference>
<accession>A0AAD5H9U3</accession>
<dbReference type="EC" id="2.1.1.359" evidence="3"/>
<dbReference type="PROSITE" id="PS50868">
    <property type="entry name" value="POST_SET"/>
    <property type="match status" value="1"/>
</dbReference>
<organism evidence="18 19">
    <name type="scientific">Umbelopsis ramanniana AG</name>
    <dbReference type="NCBI Taxonomy" id="1314678"/>
    <lineage>
        <taxon>Eukaryota</taxon>
        <taxon>Fungi</taxon>
        <taxon>Fungi incertae sedis</taxon>
        <taxon>Mucoromycota</taxon>
        <taxon>Mucoromycotina</taxon>
        <taxon>Umbelopsidomycetes</taxon>
        <taxon>Umbelopsidales</taxon>
        <taxon>Umbelopsidaceae</taxon>
        <taxon>Umbelopsis</taxon>
    </lineage>
</organism>
<dbReference type="Pfam" id="PF00397">
    <property type="entry name" value="WW"/>
    <property type="match status" value="1"/>
</dbReference>
<feature type="region of interest" description="Disordered" evidence="13">
    <location>
        <begin position="207"/>
        <end position="244"/>
    </location>
</feature>
<dbReference type="InterPro" id="IPR006560">
    <property type="entry name" value="AWS_dom"/>
</dbReference>
<evidence type="ECO:0000256" key="6">
    <source>
        <dbReference type="ARBA" id="ARBA00022679"/>
    </source>
</evidence>
<evidence type="ECO:0000256" key="13">
    <source>
        <dbReference type="SAM" id="MobiDB-lite"/>
    </source>
</evidence>
<comment type="subcellular location">
    <subcellularLocation>
        <location evidence="2">Chromosome</location>
    </subcellularLocation>
    <subcellularLocation>
        <location evidence="1">Nucleus</location>
    </subcellularLocation>
</comment>
<dbReference type="InterPro" id="IPR035441">
    <property type="entry name" value="TFIIS/LEDGF_dom_sf"/>
</dbReference>
<evidence type="ECO:0000256" key="8">
    <source>
        <dbReference type="ARBA" id="ARBA00023015"/>
    </source>
</evidence>
<evidence type="ECO:0000259" key="14">
    <source>
        <dbReference type="PROSITE" id="PS50020"/>
    </source>
</evidence>
<dbReference type="Pfam" id="PF17907">
    <property type="entry name" value="AWS"/>
    <property type="match status" value="1"/>
</dbReference>
<feature type="compositionally biased region" description="Polar residues" evidence="13">
    <location>
        <begin position="1"/>
        <end position="54"/>
    </location>
</feature>